<dbReference type="RefSeq" id="WP_111652306.1">
    <property type="nucleotide sequence ID" value="NZ_JACHWI010000015.1"/>
</dbReference>
<dbReference type="SUPFAM" id="SSF48239">
    <property type="entry name" value="Terpenoid cyclases/Protein prenyltransferases"/>
    <property type="match status" value="1"/>
</dbReference>
<dbReference type="InterPro" id="IPR008930">
    <property type="entry name" value="Terpenoid_cyclase/PrenylTrfase"/>
</dbReference>
<accession>A0A327Z5N8</accession>
<dbReference type="Proteomes" id="UP000249341">
    <property type="component" value="Unassembled WGS sequence"/>
</dbReference>
<dbReference type="EMBL" id="QLMJ01000015">
    <property type="protein sequence ID" value="RAK31395.1"/>
    <property type="molecule type" value="Genomic_DNA"/>
</dbReference>
<dbReference type="Gene3D" id="1.50.10.20">
    <property type="match status" value="1"/>
</dbReference>
<comment type="caution">
    <text evidence="1">The sequence shown here is derived from an EMBL/GenBank/DDBJ whole genome shotgun (WGS) entry which is preliminary data.</text>
</comment>
<name>A0A327Z5N8_9ACTN</name>
<sequence>MDFDLDAAVSFIATHARTLERRRLHHLNGDGSPAAVLAALDGFRNTDGGYGWALEPDLRSTTSQPVGAMHALEVIVEVGDTSADRVPHLLDWLAEHSNDDGGMAFSLPFADTYGCAPHWVAADPASSVTMTTQLAAHAQQLAKIRPDVAKHPWLAAATTWCLDTMEGVEEPPHAIELMFSMLFLDAVADDLPQAHKLLERYTGFVRLDGPTPVAGGADDEVLYPLDFTPRAGAASRVFFSGDAIAADRDRLAGQQHDDGGWDVSFQTFSPAAALEWRGYATVQAVKVLRDH</sequence>
<evidence type="ECO:0008006" key="3">
    <source>
        <dbReference type="Google" id="ProtNLM"/>
    </source>
</evidence>
<evidence type="ECO:0000313" key="2">
    <source>
        <dbReference type="Proteomes" id="UP000249341"/>
    </source>
</evidence>
<keyword evidence="2" id="KW-1185">Reference proteome</keyword>
<dbReference type="OrthoDB" id="3286086at2"/>
<protein>
    <recommendedName>
        <fullName evidence="3">Prenyltransferase/squalene oxidase-like repeat protein</fullName>
    </recommendedName>
</protein>
<reference evidence="1 2" key="1">
    <citation type="submission" date="2018-06" db="EMBL/GenBank/DDBJ databases">
        <title>Genomic Encyclopedia of Type Strains, Phase III (KMG-III): the genomes of soil and plant-associated and newly described type strains.</title>
        <authorList>
            <person name="Whitman W."/>
        </authorList>
    </citation>
    <scope>NUCLEOTIDE SEQUENCE [LARGE SCALE GENOMIC DNA]</scope>
    <source>
        <strain evidence="1 2">CGMCC 4.7090</strain>
    </source>
</reference>
<dbReference type="AlphaFoldDB" id="A0A327Z5N8"/>
<evidence type="ECO:0000313" key="1">
    <source>
        <dbReference type="EMBL" id="RAK31395.1"/>
    </source>
</evidence>
<gene>
    <name evidence="1" type="ORF">B0I29_115202</name>
</gene>
<proteinExistence type="predicted"/>
<organism evidence="1 2">
    <name type="scientific">Actinoplanes lutulentus</name>
    <dbReference type="NCBI Taxonomy" id="1287878"/>
    <lineage>
        <taxon>Bacteria</taxon>
        <taxon>Bacillati</taxon>
        <taxon>Actinomycetota</taxon>
        <taxon>Actinomycetes</taxon>
        <taxon>Micromonosporales</taxon>
        <taxon>Micromonosporaceae</taxon>
        <taxon>Actinoplanes</taxon>
    </lineage>
</organism>